<comment type="subcellular location">
    <subcellularLocation>
        <location evidence="1">Membrane</location>
        <topology evidence="1">Multi-pass membrane protein</topology>
    </subcellularLocation>
</comment>
<dbReference type="PANTHER" id="PTHR33048">
    <property type="entry name" value="PTH11-LIKE INTEGRAL MEMBRANE PROTEIN (AFU_ORTHOLOGUE AFUA_5G11245)"/>
    <property type="match status" value="1"/>
</dbReference>
<feature type="transmembrane region" description="Helical" evidence="7">
    <location>
        <begin position="17"/>
        <end position="36"/>
    </location>
</feature>
<feature type="region of interest" description="Disordered" evidence="6">
    <location>
        <begin position="281"/>
        <end position="301"/>
    </location>
</feature>
<feature type="transmembrane region" description="Helical" evidence="7">
    <location>
        <begin position="71"/>
        <end position="94"/>
    </location>
</feature>
<feature type="transmembrane region" description="Helical" evidence="7">
    <location>
        <begin position="209"/>
        <end position="232"/>
    </location>
</feature>
<dbReference type="RefSeq" id="XP_007832859.1">
    <property type="nucleotide sequence ID" value="XM_007834668.1"/>
</dbReference>
<dbReference type="Pfam" id="PF20684">
    <property type="entry name" value="Fung_rhodopsin"/>
    <property type="match status" value="1"/>
</dbReference>
<dbReference type="KEGG" id="pfy:PFICI_06087"/>
<evidence type="ECO:0000313" key="10">
    <source>
        <dbReference type="Proteomes" id="UP000030651"/>
    </source>
</evidence>
<comment type="similarity">
    <text evidence="5">Belongs to the SAT4 family.</text>
</comment>
<dbReference type="HOGENOM" id="CLU_028200_0_1_1"/>
<keyword evidence="10" id="KW-1185">Reference proteome</keyword>
<keyword evidence="2 7" id="KW-0812">Transmembrane</keyword>
<accession>W3X4V1</accession>
<evidence type="ECO:0000256" key="3">
    <source>
        <dbReference type="ARBA" id="ARBA00022989"/>
    </source>
</evidence>
<feature type="transmembrane region" description="Helical" evidence="7">
    <location>
        <begin position="100"/>
        <end position="120"/>
    </location>
</feature>
<gene>
    <name evidence="9" type="ORF">PFICI_06087</name>
</gene>
<feature type="transmembrane region" description="Helical" evidence="7">
    <location>
        <begin position="132"/>
        <end position="151"/>
    </location>
</feature>
<organism evidence="9 10">
    <name type="scientific">Pestalotiopsis fici (strain W106-1 / CGMCC3.15140)</name>
    <dbReference type="NCBI Taxonomy" id="1229662"/>
    <lineage>
        <taxon>Eukaryota</taxon>
        <taxon>Fungi</taxon>
        <taxon>Dikarya</taxon>
        <taxon>Ascomycota</taxon>
        <taxon>Pezizomycotina</taxon>
        <taxon>Sordariomycetes</taxon>
        <taxon>Xylariomycetidae</taxon>
        <taxon>Amphisphaeriales</taxon>
        <taxon>Sporocadaceae</taxon>
        <taxon>Pestalotiopsis</taxon>
    </lineage>
</organism>
<dbReference type="GeneID" id="19271100"/>
<protein>
    <recommendedName>
        <fullName evidence="8">Rhodopsin domain-containing protein</fullName>
    </recommendedName>
</protein>
<dbReference type="InterPro" id="IPR049326">
    <property type="entry name" value="Rhodopsin_dom_fungi"/>
</dbReference>
<evidence type="ECO:0000313" key="9">
    <source>
        <dbReference type="EMBL" id="ETS81085.1"/>
    </source>
</evidence>
<evidence type="ECO:0000256" key="5">
    <source>
        <dbReference type="ARBA" id="ARBA00038359"/>
    </source>
</evidence>
<proteinExistence type="inferred from homology"/>
<keyword evidence="4 7" id="KW-0472">Membrane</keyword>
<reference evidence="10" key="1">
    <citation type="journal article" date="2015" name="BMC Genomics">
        <title>Genomic and transcriptomic analysis of the endophytic fungus Pestalotiopsis fici reveals its lifestyle and high potential for synthesis of natural products.</title>
        <authorList>
            <person name="Wang X."/>
            <person name="Zhang X."/>
            <person name="Liu L."/>
            <person name="Xiang M."/>
            <person name="Wang W."/>
            <person name="Sun X."/>
            <person name="Che Y."/>
            <person name="Guo L."/>
            <person name="Liu G."/>
            <person name="Guo L."/>
            <person name="Wang C."/>
            <person name="Yin W.B."/>
            <person name="Stadler M."/>
            <person name="Zhang X."/>
            <person name="Liu X."/>
        </authorList>
    </citation>
    <scope>NUCLEOTIDE SEQUENCE [LARGE SCALE GENOMIC DNA]</scope>
    <source>
        <strain evidence="10">W106-1 / CGMCC3.15140</strain>
    </source>
</reference>
<dbReference type="OrthoDB" id="3529975at2759"/>
<dbReference type="eggNOG" id="ENOG502SMQG">
    <property type="taxonomic scope" value="Eukaryota"/>
</dbReference>
<evidence type="ECO:0000256" key="4">
    <source>
        <dbReference type="ARBA" id="ARBA00023136"/>
    </source>
</evidence>
<evidence type="ECO:0000256" key="7">
    <source>
        <dbReference type="SAM" id="Phobius"/>
    </source>
</evidence>
<dbReference type="PANTHER" id="PTHR33048:SF161">
    <property type="entry name" value="INTEGRAL MEMBRANE PROTEIN"/>
    <property type="match status" value="1"/>
</dbReference>
<dbReference type="Proteomes" id="UP000030651">
    <property type="component" value="Unassembled WGS sequence"/>
</dbReference>
<dbReference type="OMA" id="HCASQNV"/>
<evidence type="ECO:0000256" key="2">
    <source>
        <dbReference type="ARBA" id="ARBA00022692"/>
    </source>
</evidence>
<feature type="transmembrane region" description="Helical" evidence="7">
    <location>
        <begin position="252"/>
        <end position="273"/>
    </location>
</feature>
<evidence type="ECO:0000256" key="6">
    <source>
        <dbReference type="SAM" id="MobiDB-lite"/>
    </source>
</evidence>
<feature type="transmembrane region" description="Helical" evidence="7">
    <location>
        <begin position="171"/>
        <end position="197"/>
    </location>
</feature>
<dbReference type="AlphaFoldDB" id="W3X4V1"/>
<dbReference type="InterPro" id="IPR052337">
    <property type="entry name" value="SAT4-like"/>
</dbReference>
<feature type="domain" description="Rhodopsin" evidence="8">
    <location>
        <begin position="33"/>
        <end position="271"/>
    </location>
</feature>
<keyword evidence="3 7" id="KW-1133">Transmembrane helix</keyword>
<evidence type="ECO:0000259" key="8">
    <source>
        <dbReference type="Pfam" id="PF20684"/>
    </source>
</evidence>
<dbReference type="EMBL" id="KI912112">
    <property type="protein sequence ID" value="ETS81085.1"/>
    <property type="molecule type" value="Genomic_DNA"/>
</dbReference>
<evidence type="ECO:0000256" key="1">
    <source>
        <dbReference type="ARBA" id="ARBA00004141"/>
    </source>
</evidence>
<name>W3X4V1_PESFW</name>
<dbReference type="InParanoid" id="W3X4V1"/>
<sequence length="331" mass="36352">MLAVEEFPVLPIVKAHFIFNCVLTSLAICVVGLRVYTRLAYKTGLGWDDALILISAQPQPQGVGMLIIQGLWLPMGIGYPLTEVAVNIGVILRLLVAYELIYATSISSIKLSVLCFYLRMFVNPRLKKVTKYVIAFVLLWSVGNILQVFLICRPFAATYDPTVPGTCGDQVGSFIAIGAFNIITDVLIFFLPIHTIWTLQMKTRAKIGVIAIFLIGILTSIVGICRIVSLLNVDLTNNLTGTMIYADFLSTIEPNLAILCVSLPVLGPLLSCLRSRNRRTGYESNQRTGDRGESGTMSFGRQNKQHDSFIKLRDMGGETSSNCSAQHQAGN</sequence>
<dbReference type="GO" id="GO:0016020">
    <property type="term" value="C:membrane"/>
    <property type="evidence" value="ECO:0007669"/>
    <property type="project" value="UniProtKB-SubCell"/>
</dbReference>